<dbReference type="Pfam" id="PF04972">
    <property type="entry name" value="BON"/>
    <property type="match status" value="1"/>
</dbReference>
<proteinExistence type="predicted"/>
<reference evidence="2 3" key="1">
    <citation type="submission" date="2020-02" db="EMBL/GenBank/DDBJ databases">
        <title>Draft genome sequence of Limisphaera ngatamarikiensis NGM72.4T, a thermophilic Verrucomicrobia grouped in subdivision 3.</title>
        <authorList>
            <person name="Carere C.R."/>
            <person name="Steen J."/>
            <person name="Hugenholtz P."/>
            <person name="Stott M.B."/>
        </authorList>
    </citation>
    <scope>NUCLEOTIDE SEQUENCE [LARGE SCALE GENOMIC DNA]</scope>
    <source>
        <strain evidence="2 3">NGM72.4</strain>
    </source>
</reference>
<dbReference type="Proteomes" id="UP000477311">
    <property type="component" value="Unassembled WGS sequence"/>
</dbReference>
<keyword evidence="3" id="KW-1185">Reference proteome</keyword>
<dbReference type="EMBL" id="JAAKYA010000006">
    <property type="protein sequence ID" value="NGO38015.1"/>
    <property type="molecule type" value="Genomic_DNA"/>
</dbReference>
<name>A0A6M1RMQ3_9BACT</name>
<protein>
    <submittedName>
        <fullName evidence="2">BON domain-containing protein</fullName>
    </submittedName>
</protein>
<dbReference type="InterPro" id="IPR007055">
    <property type="entry name" value="BON_dom"/>
</dbReference>
<comment type="caution">
    <text evidence="2">The sequence shown here is derived from an EMBL/GenBank/DDBJ whole genome shotgun (WGS) entry which is preliminary data.</text>
</comment>
<organism evidence="2 3">
    <name type="scientific">Limisphaera ngatamarikiensis</name>
    <dbReference type="NCBI Taxonomy" id="1324935"/>
    <lineage>
        <taxon>Bacteria</taxon>
        <taxon>Pseudomonadati</taxon>
        <taxon>Verrucomicrobiota</taxon>
        <taxon>Verrucomicrobiia</taxon>
        <taxon>Limisphaerales</taxon>
        <taxon>Limisphaeraceae</taxon>
        <taxon>Limisphaera</taxon>
    </lineage>
</organism>
<accession>A0A6M1RMQ3</accession>
<evidence type="ECO:0000313" key="2">
    <source>
        <dbReference type="EMBL" id="NGO38015.1"/>
    </source>
</evidence>
<evidence type="ECO:0000313" key="3">
    <source>
        <dbReference type="Proteomes" id="UP000477311"/>
    </source>
</evidence>
<dbReference type="PROSITE" id="PS50914">
    <property type="entry name" value="BON"/>
    <property type="match status" value="1"/>
</dbReference>
<feature type="domain" description="BON" evidence="1">
    <location>
        <begin position="83"/>
        <end position="152"/>
    </location>
</feature>
<sequence length="153" mass="16673">MMTGLILGAAAAWWLGPRLRPQQVAQWRDEWTATGEELRQAFQQKLELLHLTATNIQEELARRGQVVRRAALDFGQTVADAATDARIVAAIKAKYVADPRLSALRISVRSSGGRVWLSGTVNSPDDIGRAILLAMEADSAVREVTADLKVATP</sequence>
<evidence type="ECO:0000259" key="1">
    <source>
        <dbReference type="PROSITE" id="PS50914"/>
    </source>
</evidence>
<dbReference type="AlphaFoldDB" id="A0A6M1RMQ3"/>
<gene>
    <name evidence="2" type="ORF">G4L39_01200</name>
</gene>